<comment type="subcellular location">
    <subcellularLocation>
        <location evidence="1">Nucleus</location>
        <location evidence="1">Nucleoplasm</location>
    </subcellularLocation>
</comment>
<comment type="caution">
    <text evidence="5">The sequence shown here is derived from an EMBL/GenBank/DDBJ whole genome shotgun (WGS) entry which is preliminary data.</text>
</comment>
<dbReference type="PANTHER" id="PTHR46776">
    <property type="entry name" value="CYCLIN-DEPENDENT KINASE INHIBITOR 4-RELATED"/>
    <property type="match status" value="1"/>
</dbReference>
<dbReference type="Proteomes" id="UP000685013">
    <property type="component" value="Chromosome 20"/>
</dbReference>
<dbReference type="AlphaFoldDB" id="A0AAV6LVZ1"/>
<gene>
    <name evidence="5" type="primary">KRP7</name>
    <name evidence="5" type="ORF">SDJN03_30348</name>
</gene>
<dbReference type="GO" id="GO:0004861">
    <property type="term" value="F:cyclin-dependent protein serine/threonine kinase inhibitor activity"/>
    <property type="evidence" value="ECO:0007669"/>
    <property type="project" value="InterPro"/>
</dbReference>
<keyword evidence="6" id="KW-1185">Reference proteome</keyword>
<dbReference type="InterPro" id="IPR003175">
    <property type="entry name" value="CDI_dom"/>
</dbReference>
<dbReference type="EMBL" id="JAGKQH010000020">
    <property type="protein sequence ID" value="KAG6571433.1"/>
    <property type="molecule type" value="Genomic_DNA"/>
</dbReference>
<evidence type="ECO:0000256" key="2">
    <source>
        <dbReference type="ARBA" id="ARBA00023306"/>
    </source>
</evidence>
<feature type="non-terminal residue" evidence="5">
    <location>
        <position position="1"/>
    </location>
</feature>
<evidence type="ECO:0000313" key="5">
    <source>
        <dbReference type="EMBL" id="KAG6571433.1"/>
    </source>
</evidence>
<reference evidence="5 6" key="1">
    <citation type="journal article" date="2021" name="Hortic Res">
        <title>The domestication of Cucurbita argyrosperma as revealed by the genome of its wild relative.</title>
        <authorList>
            <person name="Barrera-Redondo J."/>
            <person name="Sanchez-de la Vega G."/>
            <person name="Aguirre-Liguori J.A."/>
            <person name="Castellanos-Morales G."/>
            <person name="Gutierrez-Guerrero Y.T."/>
            <person name="Aguirre-Dugua X."/>
            <person name="Aguirre-Planter E."/>
            <person name="Tenaillon M.I."/>
            <person name="Lira-Saade R."/>
            <person name="Eguiarte L.E."/>
        </authorList>
    </citation>
    <scope>NUCLEOTIDE SEQUENCE [LARGE SCALE GENOMIC DNA]</scope>
    <source>
        <strain evidence="5">JBR-2021</strain>
    </source>
</reference>
<feature type="domain" description="Cyclin-dependent kinase inhibitor" evidence="4">
    <location>
        <begin position="180"/>
        <end position="222"/>
    </location>
</feature>
<evidence type="ECO:0000259" key="4">
    <source>
        <dbReference type="Pfam" id="PF02234"/>
    </source>
</evidence>
<proteinExistence type="predicted"/>
<accession>A0AAV6LVZ1</accession>
<keyword evidence="2" id="KW-0131">Cell cycle</keyword>
<feature type="region of interest" description="Disordered" evidence="3">
    <location>
        <begin position="131"/>
        <end position="178"/>
    </location>
</feature>
<organism evidence="5 6">
    <name type="scientific">Cucurbita argyrosperma subsp. sororia</name>
    <dbReference type="NCBI Taxonomy" id="37648"/>
    <lineage>
        <taxon>Eukaryota</taxon>
        <taxon>Viridiplantae</taxon>
        <taxon>Streptophyta</taxon>
        <taxon>Embryophyta</taxon>
        <taxon>Tracheophyta</taxon>
        <taxon>Spermatophyta</taxon>
        <taxon>Magnoliopsida</taxon>
        <taxon>eudicotyledons</taxon>
        <taxon>Gunneridae</taxon>
        <taxon>Pentapetalae</taxon>
        <taxon>rosids</taxon>
        <taxon>fabids</taxon>
        <taxon>Cucurbitales</taxon>
        <taxon>Cucurbitaceae</taxon>
        <taxon>Cucurbiteae</taxon>
        <taxon>Cucurbita</taxon>
    </lineage>
</organism>
<dbReference type="InterPro" id="IPR044275">
    <property type="entry name" value="KRP"/>
</dbReference>
<feature type="compositionally biased region" description="Polar residues" evidence="3">
    <location>
        <begin position="166"/>
        <end position="177"/>
    </location>
</feature>
<evidence type="ECO:0000256" key="1">
    <source>
        <dbReference type="ARBA" id="ARBA00004642"/>
    </source>
</evidence>
<dbReference type="GO" id="GO:0005654">
    <property type="term" value="C:nucleoplasm"/>
    <property type="evidence" value="ECO:0007669"/>
    <property type="project" value="UniProtKB-SubCell"/>
</dbReference>
<sequence>MVRKCRGVAEIAVMEVDLRTTRPPPDLDDVPPSANKRKIAAETNFEFSTTTTSFVKLRSRRRRVVLPENSVPAPPAENTLLLPGTTSTKERSSISPTSDDDASTFACSSNGCSEIVEESKFVDLEDEKDEHGFAYKSSRERRETTPSSQFRPTQSGDMESPAGKSEATSSGNRSLSSVKMPAESELEAFFIAAEKNIQKRFTEKYNYDIIEDVPLEGRYEWTAARVIGSIGHHNGTPIDYKFSIPLRIERRSLEDHTKKYKEILSKGRKRSTNQGAIRSLIVEFHHRVAPLVEEETELQEHTTGRKSTESYTIQSALLVR</sequence>
<evidence type="ECO:0000256" key="3">
    <source>
        <dbReference type="SAM" id="MobiDB-lite"/>
    </source>
</evidence>
<dbReference type="Pfam" id="PF02234">
    <property type="entry name" value="CDI"/>
    <property type="match status" value="1"/>
</dbReference>
<protein>
    <submittedName>
        <fullName evidence="5">Cyclin-dependent kinase inhibitor 7</fullName>
    </submittedName>
</protein>
<name>A0AAV6LVZ1_9ROSI</name>
<dbReference type="GO" id="GO:0051726">
    <property type="term" value="P:regulation of cell cycle"/>
    <property type="evidence" value="ECO:0007669"/>
    <property type="project" value="InterPro"/>
</dbReference>
<evidence type="ECO:0000313" key="6">
    <source>
        <dbReference type="Proteomes" id="UP000685013"/>
    </source>
</evidence>
<keyword evidence="5" id="KW-0649">Protein kinase inhibitor</keyword>
<feature type="compositionally biased region" description="Basic and acidic residues" evidence="3">
    <location>
        <begin position="131"/>
        <end position="144"/>
    </location>
</feature>
<feature type="region of interest" description="Disordered" evidence="3">
    <location>
        <begin position="66"/>
        <end position="107"/>
    </location>
</feature>